<evidence type="ECO:0000313" key="5">
    <source>
        <dbReference type="EMBL" id="MCU5745967.1"/>
    </source>
</evidence>
<proteinExistence type="inferred from homology"/>
<dbReference type="PANTHER" id="PTHR43390">
    <property type="entry name" value="SIGNAL PEPTIDASE I"/>
    <property type="match status" value="1"/>
</dbReference>
<dbReference type="InterPro" id="IPR019533">
    <property type="entry name" value="Peptidase_S26"/>
</dbReference>
<evidence type="ECO:0000256" key="2">
    <source>
        <dbReference type="ARBA" id="ARBA00009370"/>
    </source>
</evidence>
<dbReference type="EMBL" id="JAOPKZ010000006">
    <property type="protein sequence ID" value="MCU5745967.1"/>
    <property type="molecule type" value="Genomic_DNA"/>
</dbReference>
<dbReference type="InterPro" id="IPR000223">
    <property type="entry name" value="Pept_S26A_signal_pept_1"/>
</dbReference>
<dbReference type="SUPFAM" id="SSF51306">
    <property type="entry name" value="LexA/Signal peptidase"/>
    <property type="match status" value="1"/>
</dbReference>
<keyword evidence="3 5" id="KW-0378">Hydrolase</keyword>
<protein>
    <recommendedName>
        <fullName evidence="3">Signal peptidase I</fullName>
        <ecNumber evidence="3">3.4.21.89</ecNumber>
    </recommendedName>
</protein>
<feature type="transmembrane region" description="Helical" evidence="3">
    <location>
        <begin position="7"/>
        <end position="31"/>
    </location>
</feature>
<name>A0ABT2QPT0_9STAP</name>
<comment type="subcellular location">
    <subcellularLocation>
        <location evidence="1">Cell membrane</location>
        <topology evidence="1">Single-pass type II membrane protein</topology>
    </subcellularLocation>
    <subcellularLocation>
        <location evidence="3">Membrane</location>
        <topology evidence="3">Single-pass type II membrane protein</topology>
    </subcellularLocation>
</comment>
<keyword evidence="6" id="KW-1185">Reference proteome</keyword>
<dbReference type="GO" id="GO:0009003">
    <property type="term" value="F:signal peptidase activity"/>
    <property type="evidence" value="ECO:0007669"/>
    <property type="project" value="UniProtKB-EC"/>
</dbReference>
<evidence type="ECO:0000256" key="1">
    <source>
        <dbReference type="ARBA" id="ARBA00004401"/>
    </source>
</evidence>
<gene>
    <name evidence="5" type="primary">lepB</name>
    <name evidence="5" type="ORF">N9R04_04430</name>
</gene>
<feature type="domain" description="Peptidase S26" evidence="4">
    <location>
        <begin position="6"/>
        <end position="163"/>
    </location>
</feature>
<dbReference type="Pfam" id="PF10502">
    <property type="entry name" value="Peptidase_S26"/>
    <property type="match status" value="1"/>
</dbReference>
<evidence type="ECO:0000259" key="4">
    <source>
        <dbReference type="Pfam" id="PF10502"/>
    </source>
</evidence>
<comment type="caution">
    <text evidence="5">The sequence shown here is derived from an EMBL/GenBank/DDBJ whole genome shotgun (WGS) entry which is preliminary data.</text>
</comment>
<keyword evidence="3" id="KW-0645">Protease</keyword>
<dbReference type="InterPro" id="IPR036286">
    <property type="entry name" value="LexA/Signal_pep-like_sf"/>
</dbReference>
<dbReference type="PRINTS" id="PR00727">
    <property type="entry name" value="LEADERPTASE"/>
</dbReference>
<evidence type="ECO:0000256" key="3">
    <source>
        <dbReference type="RuleBase" id="RU362042"/>
    </source>
</evidence>
<comment type="similarity">
    <text evidence="2 3">Belongs to the peptidase S26 family.</text>
</comment>
<organism evidence="5 6">
    <name type="scientific">Staphylococcus marylandisciuri</name>
    <dbReference type="NCBI Taxonomy" id="2981529"/>
    <lineage>
        <taxon>Bacteria</taxon>
        <taxon>Bacillati</taxon>
        <taxon>Bacillota</taxon>
        <taxon>Bacilli</taxon>
        <taxon>Bacillales</taxon>
        <taxon>Staphylococcaceae</taxon>
        <taxon>Staphylococcus</taxon>
    </lineage>
</organism>
<reference evidence="5 6" key="1">
    <citation type="journal article" date="2023" name="Int. J. Syst. Evol. Microbiol.">
        <title>Streptococcus sciuri sp. nov., Staphylococcus marylandisciuri sp. nov. and Staphylococcus americanisciuri sp. nov., isolated from faeces of eastern grey squirrel (Sciurus carolinensis).</title>
        <authorList>
            <person name="Volokhov D.V."/>
            <person name="Zagorodnyaya T.A."/>
            <person name="Furtak V.A."/>
            <person name="Nattanmai G."/>
            <person name="Randall L."/>
            <person name="Jose S."/>
            <person name="Gao Y."/>
            <person name="Eisenberg T."/>
            <person name="Delmonte P."/>
            <person name="Blom J."/>
            <person name="Mitchell K.K."/>
        </authorList>
    </citation>
    <scope>NUCLEOTIDE SEQUENCE [LARGE SCALE GENOMIC DNA]</scope>
    <source>
        <strain evidence="5 6">SQ8-PEA</strain>
    </source>
</reference>
<sequence length="173" mass="19917">MRRILKHLLSIVLAIIIVMLIQMFILTGAVVEKNNMNPTLHKGDHILVNKLKATLNGLDEGDIILYREGNHQSCGRIVGTPGESIEFKKGKLYRNNRLSNESYSTINKINHLELRHLKHSEGDIVPPRTYVVLNDNRKDNSDSRQYGFIQQDHVIGSVSLRYYPLKLLTWQFK</sequence>
<dbReference type="EC" id="3.4.21.89" evidence="3"/>
<keyword evidence="3" id="KW-0472">Membrane</keyword>
<evidence type="ECO:0000313" key="6">
    <source>
        <dbReference type="Proteomes" id="UP001209553"/>
    </source>
</evidence>
<keyword evidence="3" id="KW-0812">Transmembrane</keyword>
<dbReference type="CDD" id="cd06530">
    <property type="entry name" value="S26_SPase_I"/>
    <property type="match status" value="1"/>
</dbReference>
<comment type="catalytic activity">
    <reaction evidence="3">
        <text>Cleavage of hydrophobic, N-terminal signal or leader sequences from secreted and periplasmic proteins.</text>
        <dbReference type="EC" id="3.4.21.89"/>
    </reaction>
</comment>
<dbReference type="Gene3D" id="2.10.109.10">
    <property type="entry name" value="Umud Fragment, subunit A"/>
    <property type="match status" value="1"/>
</dbReference>
<dbReference type="Proteomes" id="UP001209553">
    <property type="component" value="Unassembled WGS sequence"/>
</dbReference>
<dbReference type="NCBIfam" id="TIGR02227">
    <property type="entry name" value="sigpep_I_bact"/>
    <property type="match status" value="1"/>
</dbReference>
<keyword evidence="3" id="KW-1133">Transmembrane helix</keyword>
<accession>A0ABT2QPT0</accession>
<dbReference type="RefSeq" id="WP_262855385.1">
    <property type="nucleotide sequence ID" value="NZ_JAOPKZ010000006.1"/>
</dbReference>
<dbReference type="PANTHER" id="PTHR43390:SF1">
    <property type="entry name" value="CHLOROPLAST PROCESSING PEPTIDASE"/>
    <property type="match status" value="1"/>
</dbReference>